<evidence type="ECO:0000256" key="1">
    <source>
        <dbReference type="SAM" id="MobiDB-lite"/>
    </source>
</evidence>
<dbReference type="VEuPathDB" id="FungiDB:QG37_04074"/>
<proteinExistence type="predicted"/>
<name>A0A0L0NYH7_CANAR</name>
<accession>A0A0L0NYH7</accession>
<reference evidence="3" key="1">
    <citation type="journal article" date="2015" name="BMC Genomics">
        <title>Draft genome of a commonly misdiagnosed multidrug resistant pathogen Candida auris.</title>
        <authorList>
            <person name="Chatterjee S."/>
            <person name="Alampalli S.V."/>
            <person name="Nageshan R.K."/>
            <person name="Chettiar S.T."/>
            <person name="Joshi S."/>
            <person name="Tatu U.S."/>
        </authorList>
    </citation>
    <scope>NUCLEOTIDE SEQUENCE [LARGE SCALE GENOMIC DNA]</scope>
    <source>
        <strain evidence="3">6684</strain>
    </source>
</reference>
<dbReference type="EMBL" id="LGST01000027">
    <property type="protein sequence ID" value="KND99013.1"/>
    <property type="molecule type" value="Genomic_DNA"/>
</dbReference>
<evidence type="ECO:0000313" key="2">
    <source>
        <dbReference type="EMBL" id="KND99013.1"/>
    </source>
</evidence>
<dbReference type="AlphaFoldDB" id="A0A0L0NYH7"/>
<protein>
    <submittedName>
        <fullName evidence="2">Uncharacterized protein</fullName>
    </submittedName>
</protein>
<feature type="compositionally biased region" description="Polar residues" evidence="1">
    <location>
        <begin position="26"/>
        <end position="35"/>
    </location>
</feature>
<gene>
    <name evidence="2" type="ORF">QG37_04074</name>
</gene>
<comment type="caution">
    <text evidence="2">The sequence shown here is derived from an EMBL/GenBank/DDBJ whole genome shotgun (WGS) entry which is preliminary data.</text>
</comment>
<sequence>MAMAPPVQKKKKKKKKIAINLPAIPGNSNQRIQGK</sequence>
<dbReference type="Proteomes" id="UP000037122">
    <property type="component" value="Unassembled WGS sequence"/>
</dbReference>
<feature type="region of interest" description="Disordered" evidence="1">
    <location>
        <begin position="1"/>
        <end position="35"/>
    </location>
</feature>
<feature type="compositionally biased region" description="Basic residues" evidence="1">
    <location>
        <begin position="8"/>
        <end position="17"/>
    </location>
</feature>
<organism evidence="2 3">
    <name type="scientific">Candidozyma auris</name>
    <name type="common">Yeast</name>
    <name type="synonym">Candida auris</name>
    <dbReference type="NCBI Taxonomy" id="498019"/>
    <lineage>
        <taxon>Eukaryota</taxon>
        <taxon>Fungi</taxon>
        <taxon>Dikarya</taxon>
        <taxon>Ascomycota</taxon>
        <taxon>Saccharomycotina</taxon>
        <taxon>Pichiomycetes</taxon>
        <taxon>Metschnikowiaceae</taxon>
        <taxon>Candidozyma</taxon>
    </lineage>
</organism>
<evidence type="ECO:0000313" key="3">
    <source>
        <dbReference type="Proteomes" id="UP000037122"/>
    </source>
</evidence>